<name>A0A5C6AWV8_9BACT</name>
<sequence>MAVRMNVLVLRPPGNGSKAHHQFDDVIGQLLGRPGLDVTLLERLPGPDESTTERLALESLGGHIACLAWAGASETVDELAAAGKLMSRRPHRGDPDAASVNGTPVGVGVGRMFFFDMRLPGANVSIFGDLQALLKTLQTPTFQIGPAAAEPKTAEPKSFEPKTGARTPVVTLAASSPINPNAAFNDNHRVDPRPVPLSAPKQPALEPLAGTPEASKQLTEDGDDLDRLVDKLDELDL</sequence>
<dbReference type="Proteomes" id="UP000316213">
    <property type="component" value="Unassembled WGS sequence"/>
</dbReference>
<organism evidence="2 3">
    <name type="scientific">Neorhodopirellula pilleata</name>
    <dbReference type="NCBI Taxonomy" id="2714738"/>
    <lineage>
        <taxon>Bacteria</taxon>
        <taxon>Pseudomonadati</taxon>
        <taxon>Planctomycetota</taxon>
        <taxon>Planctomycetia</taxon>
        <taxon>Pirellulales</taxon>
        <taxon>Pirellulaceae</taxon>
        <taxon>Neorhodopirellula</taxon>
    </lineage>
</organism>
<evidence type="ECO:0000256" key="1">
    <source>
        <dbReference type="SAM" id="MobiDB-lite"/>
    </source>
</evidence>
<feature type="region of interest" description="Disordered" evidence="1">
    <location>
        <begin position="176"/>
        <end position="225"/>
    </location>
</feature>
<dbReference type="OrthoDB" id="290280at2"/>
<dbReference type="RefSeq" id="WP_146576048.1">
    <property type="nucleotide sequence ID" value="NZ_SJPM01000001.1"/>
</dbReference>
<keyword evidence="3" id="KW-1185">Reference proteome</keyword>
<dbReference type="EMBL" id="SJPM01000001">
    <property type="protein sequence ID" value="TWU03556.1"/>
    <property type="molecule type" value="Genomic_DNA"/>
</dbReference>
<accession>A0A5C6AWV8</accession>
<comment type="caution">
    <text evidence="2">The sequence shown here is derived from an EMBL/GenBank/DDBJ whole genome shotgun (WGS) entry which is preliminary data.</text>
</comment>
<evidence type="ECO:0000313" key="2">
    <source>
        <dbReference type="EMBL" id="TWU03556.1"/>
    </source>
</evidence>
<reference evidence="2 3" key="1">
    <citation type="submission" date="2019-02" db="EMBL/GenBank/DDBJ databases">
        <title>Deep-cultivation of Planctomycetes and their phenomic and genomic characterization uncovers novel biology.</title>
        <authorList>
            <person name="Wiegand S."/>
            <person name="Jogler M."/>
            <person name="Boedeker C."/>
            <person name="Pinto D."/>
            <person name="Vollmers J."/>
            <person name="Rivas-Marin E."/>
            <person name="Kohn T."/>
            <person name="Peeters S.H."/>
            <person name="Heuer A."/>
            <person name="Rast P."/>
            <person name="Oberbeckmann S."/>
            <person name="Bunk B."/>
            <person name="Jeske O."/>
            <person name="Meyerdierks A."/>
            <person name="Storesund J.E."/>
            <person name="Kallscheuer N."/>
            <person name="Luecker S."/>
            <person name="Lage O.M."/>
            <person name="Pohl T."/>
            <person name="Merkel B.J."/>
            <person name="Hornburger P."/>
            <person name="Mueller R.-W."/>
            <person name="Bruemmer F."/>
            <person name="Labrenz M."/>
            <person name="Spormann A.M."/>
            <person name="Op Den Camp H."/>
            <person name="Overmann J."/>
            <person name="Amann R."/>
            <person name="Jetten M.S.M."/>
            <person name="Mascher T."/>
            <person name="Medema M.H."/>
            <person name="Devos D.P."/>
            <person name="Kaster A.-K."/>
            <person name="Ovreas L."/>
            <person name="Rohde M."/>
            <person name="Galperin M.Y."/>
            <person name="Jogler C."/>
        </authorList>
    </citation>
    <scope>NUCLEOTIDE SEQUENCE [LARGE SCALE GENOMIC DNA]</scope>
    <source>
        <strain evidence="2 3">Pla100</strain>
    </source>
</reference>
<proteinExistence type="predicted"/>
<gene>
    <name evidence="2" type="ORF">Pla100_04830</name>
</gene>
<evidence type="ECO:0000313" key="3">
    <source>
        <dbReference type="Proteomes" id="UP000316213"/>
    </source>
</evidence>
<protein>
    <submittedName>
        <fullName evidence="2">Uncharacterized protein</fullName>
    </submittedName>
</protein>
<dbReference type="AlphaFoldDB" id="A0A5C6AWV8"/>